<organism evidence="12 13">
    <name type="scientific">Lolium multiflorum</name>
    <name type="common">Italian ryegrass</name>
    <name type="synonym">Lolium perenne subsp. multiflorum</name>
    <dbReference type="NCBI Taxonomy" id="4521"/>
    <lineage>
        <taxon>Eukaryota</taxon>
        <taxon>Viridiplantae</taxon>
        <taxon>Streptophyta</taxon>
        <taxon>Embryophyta</taxon>
        <taxon>Tracheophyta</taxon>
        <taxon>Spermatophyta</taxon>
        <taxon>Magnoliopsida</taxon>
        <taxon>Liliopsida</taxon>
        <taxon>Poales</taxon>
        <taxon>Poaceae</taxon>
        <taxon>BOP clade</taxon>
        <taxon>Pooideae</taxon>
        <taxon>Poodae</taxon>
        <taxon>Poeae</taxon>
        <taxon>Poeae Chloroplast Group 2 (Poeae type)</taxon>
        <taxon>Loliodinae</taxon>
        <taxon>Loliinae</taxon>
        <taxon>Lolium</taxon>
    </lineage>
</organism>
<dbReference type="GO" id="GO:0005576">
    <property type="term" value="C:extracellular region"/>
    <property type="evidence" value="ECO:0007669"/>
    <property type="project" value="UniProtKB-SubCell"/>
</dbReference>
<accession>A0AAD8SIX8</accession>
<dbReference type="FunFam" id="3.40.50.11320:FF:000002">
    <property type="entry name" value="Carboxypeptidase"/>
    <property type="match status" value="1"/>
</dbReference>
<keyword evidence="4 10" id="KW-0121">Carboxypeptidase</keyword>
<evidence type="ECO:0000313" key="12">
    <source>
        <dbReference type="EMBL" id="KAK1652403.1"/>
    </source>
</evidence>
<evidence type="ECO:0000256" key="7">
    <source>
        <dbReference type="ARBA" id="ARBA00023145"/>
    </source>
</evidence>
<feature type="region of interest" description="Disordered" evidence="11">
    <location>
        <begin position="1"/>
        <end position="35"/>
    </location>
</feature>
<comment type="subcellular location">
    <subcellularLocation>
        <location evidence="1">Secreted</location>
    </subcellularLocation>
</comment>
<keyword evidence="3" id="KW-0964">Secreted</keyword>
<comment type="caution">
    <text evidence="12">The sequence shown here is derived from an EMBL/GenBank/DDBJ whole genome shotgun (WGS) entry which is preliminary data.</text>
</comment>
<dbReference type="Gene3D" id="3.40.50.1820">
    <property type="entry name" value="alpha/beta hydrolase"/>
    <property type="match status" value="1"/>
</dbReference>
<dbReference type="PRINTS" id="PR00724">
    <property type="entry name" value="CRBOXYPTASEC"/>
</dbReference>
<dbReference type="GO" id="GO:0004185">
    <property type="term" value="F:serine-type carboxypeptidase activity"/>
    <property type="evidence" value="ECO:0007669"/>
    <property type="project" value="UniProtKB-UniRule"/>
</dbReference>
<dbReference type="GO" id="GO:0005773">
    <property type="term" value="C:vacuole"/>
    <property type="evidence" value="ECO:0007669"/>
    <property type="project" value="TreeGrafter"/>
</dbReference>
<evidence type="ECO:0000256" key="5">
    <source>
        <dbReference type="ARBA" id="ARBA00022729"/>
    </source>
</evidence>
<keyword evidence="9" id="KW-0325">Glycoprotein</keyword>
<dbReference type="PANTHER" id="PTHR11802:SF83">
    <property type="entry name" value="CARBOXYPEPTIDASE"/>
    <property type="match status" value="1"/>
</dbReference>
<protein>
    <recommendedName>
        <fullName evidence="10">Carboxypeptidase</fullName>
        <ecNumber evidence="10">3.4.16.-</ecNumber>
    </recommendedName>
</protein>
<dbReference type="Gene3D" id="6.10.250.940">
    <property type="match status" value="1"/>
</dbReference>
<evidence type="ECO:0000256" key="9">
    <source>
        <dbReference type="ARBA" id="ARBA00023180"/>
    </source>
</evidence>
<reference evidence="12" key="1">
    <citation type="submission" date="2023-07" db="EMBL/GenBank/DDBJ databases">
        <title>A chromosome-level genome assembly of Lolium multiflorum.</title>
        <authorList>
            <person name="Chen Y."/>
            <person name="Copetti D."/>
            <person name="Kolliker R."/>
            <person name="Studer B."/>
        </authorList>
    </citation>
    <scope>NUCLEOTIDE SEQUENCE</scope>
    <source>
        <strain evidence="12">02402/16</strain>
        <tissue evidence="12">Leaf</tissue>
    </source>
</reference>
<dbReference type="PROSITE" id="PS00560">
    <property type="entry name" value="CARBOXYPEPT_SER_HIS"/>
    <property type="match status" value="1"/>
</dbReference>
<dbReference type="PANTHER" id="PTHR11802">
    <property type="entry name" value="SERINE PROTEASE FAMILY S10 SERINE CARBOXYPEPTIDASE"/>
    <property type="match status" value="1"/>
</dbReference>
<dbReference type="GO" id="GO:0006508">
    <property type="term" value="P:proteolysis"/>
    <property type="evidence" value="ECO:0007669"/>
    <property type="project" value="UniProtKB-KW"/>
</dbReference>
<evidence type="ECO:0000256" key="4">
    <source>
        <dbReference type="ARBA" id="ARBA00022645"/>
    </source>
</evidence>
<dbReference type="InterPro" id="IPR033124">
    <property type="entry name" value="Ser_caboxypep_his_AS"/>
</dbReference>
<keyword evidence="10" id="KW-0645">Protease</keyword>
<sequence length="510" mass="56239">MESDNSRTRAPNRRTRKSISRKIGRSLPINARPSPTEHSPFLLAPAGKMALRGALCLSVAIAVFSAVSRRPVAAAGLDGSREADRIIALPGQPPNTLLHQYSGYINVDQVTGKSLFYYFVEASVDPARKPLVLWLNGGPGCSSFGIGAFREIGPFLIDTDGKTLCRNRHAWTTAANMLFLDSPVGVGFSYAVNEEVYKTMGDNMTATDSYAFLLRWFERFPEYKGREFFIVGESYAGHYIPELAVVIQINNKNPNAHIINLKGIAIGNAILEYLEEQAELYEYLWQRTLISDSAHETIRQHCKSADDASAVCQAARDTAWLNTGDISAYNIYAATCHDKKVSATGSRCTDLANPCAEYFSEAYFNNPMVKKALHANTALKYPWVGCRTTTYNLRRFGDSPPSMLPHIKALISTGTRIWLYSGDLDAMVPVTASKRSVEKLKLAVAKDWRPWSTASGKDVAGYVIEYKGLVFATVRGSGHTVPIDQPERGRALFMSFIKGHELPSSAPQTD</sequence>
<evidence type="ECO:0000256" key="6">
    <source>
        <dbReference type="ARBA" id="ARBA00022801"/>
    </source>
</evidence>
<dbReference type="InterPro" id="IPR001563">
    <property type="entry name" value="Peptidase_S10"/>
</dbReference>
<evidence type="ECO:0000256" key="1">
    <source>
        <dbReference type="ARBA" id="ARBA00004613"/>
    </source>
</evidence>
<keyword evidence="7" id="KW-0865">Zymogen</keyword>
<keyword evidence="6 10" id="KW-0378">Hydrolase</keyword>
<comment type="similarity">
    <text evidence="2 10">Belongs to the peptidase S10 family.</text>
</comment>
<dbReference type="Gene3D" id="3.40.50.11320">
    <property type="match status" value="1"/>
</dbReference>
<gene>
    <name evidence="12" type="ORF">QYE76_070208</name>
</gene>
<proteinExistence type="inferred from homology"/>
<dbReference type="SUPFAM" id="SSF53474">
    <property type="entry name" value="alpha/beta-Hydrolases"/>
    <property type="match status" value="1"/>
</dbReference>
<dbReference type="AlphaFoldDB" id="A0AAD8SIX8"/>
<dbReference type="EMBL" id="JAUUTY010000004">
    <property type="protein sequence ID" value="KAK1652403.1"/>
    <property type="molecule type" value="Genomic_DNA"/>
</dbReference>
<evidence type="ECO:0000256" key="10">
    <source>
        <dbReference type="RuleBase" id="RU361156"/>
    </source>
</evidence>
<keyword evidence="5" id="KW-0732">Signal</keyword>
<dbReference type="PROSITE" id="PS00131">
    <property type="entry name" value="CARBOXYPEPT_SER_SER"/>
    <property type="match status" value="1"/>
</dbReference>
<evidence type="ECO:0000313" key="13">
    <source>
        <dbReference type="Proteomes" id="UP001231189"/>
    </source>
</evidence>
<dbReference type="Proteomes" id="UP001231189">
    <property type="component" value="Unassembled WGS sequence"/>
</dbReference>
<evidence type="ECO:0000256" key="2">
    <source>
        <dbReference type="ARBA" id="ARBA00009431"/>
    </source>
</evidence>
<dbReference type="InterPro" id="IPR018202">
    <property type="entry name" value="Ser_caboxypep_ser_AS"/>
</dbReference>
<keyword evidence="13" id="KW-1185">Reference proteome</keyword>
<feature type="compositionally biased region" description="Basic residues" evidence="11">
    <location>
        <begin position="10"/>
        <end position="24"/>
    </location>
</feature>
<dbReference type="InterPro" id="IPR029058">
    <property type="entry name" value="AB_hydrolase_fold"/>
</dbReference>
<evidence type="ECO:0000256" key="11">
    <source>
        <dbReference type="SAM" id="MobiDB-lite"/>
    </source>
</evidence>
<dbReference type="FunFam" id="3.40.50.1820:FF:000030">
    <property type="entry name" value="Carboxypeptidase"/>
    <property type="match status" value="1"/>
</dbReference>
<evidence type="ECO:0000256" key="8">
    <source>
        <dbReference type="ARBA" id="ARBA00023157"/>
    </source>
</evidence>
<keyword evidence="8" id="KW-1015">Disulfide bond</keyword>
<dbReference type="EC" id="3.4.16.-" evidence="10"/>
<name>A0AAD8SIX8_LOLMU</name>
<evidence type="ECO:0000256" key="3">
    <source>
        <dbReference type="ARBA" id="ARBA00022525"/>
    </source>
</evidence>
<dbReference type="Pfam" id="PF00450">
    <property type="entry name" value="Peptidase_S10"/>
    <property type="match status" value="1"/>
</dbReference>